<proteinExistence type="predicted"/>
<evidence type="ECO:0000313" key="2">
    <source>
        <dbReference type="EMBL" id="GCD99781.1"/>
    </source>
</evidence>
<evidence type="ECO:0000313" key="3">
    <source>
        <dbReference type="Proteomes" id="UP000286931"/>
    </source>
</evidence>
<name>A0A401YYV9_9ACTN</name>
<dbReference type="InterPro" id="IPR055247">
    <property type="entry name" value="InsJ-like_HTH"/>
</dbReference>
<dbReference type="AlphaFoldDB" id="A0A401YYV9"/>
<dbReference type="InterPro" id="IPR036388">
    <property type="entry name" value="WH-like_DNA-bd_sf"/>
</dbReference>
<reference evidence="2 3" key="1">
    <citation type="submission" date="2018-12" db="EMBL/GenBank/DDBJ databases">
        <title>Draft genome sequence of Embleya hyalina NBRC 13850T.</title>
        <authorList>
            <person name="Komaki H."/>
            <person name="Hosoyama A."/>
            <person name="Kimura A."/>
            <person name="Ichikawa N."/>
            <person name="Tamura T."/>
        </authorList>
    </citation>
    <scope>NUCLEOTIDE SEQUENCE [LARGE SCALE GENOMIC DNA]</scope>
    <source>
        <strain evidence="2 3">NBRC 13850</strain>
    </source>
</reference>
<evidence type="ECO:0000259" key="1">
    <source>
        <dbReference type="Pfam" id="PF13518"/>
    </source>
</evidence>
<accession>A0A401YYV9</accession>
<protein>
    <submittedName>
        <fullName evidence="2">Putative transcriptional rgulator</fullName>
    </submittedName>
</protein>
<sequence length="267" mass="30288">MPNSGIAGQNVVLAQPATDRILGELDAAAKMSERLVRDVERVEEMRVHDFTGARYEAFADDVCRYGIRFLNARLRTGEIVVACAERGRPVRFTEEDLKTFSRSRADREDLAVMTVTQAILRFTKQALRDGGWDPQRGALLTTYFCGLCLLVLGDTYRAWRTQHHDRVMRYDKRLGIEFLARAITPADSEPSSRQLALAQAVVTLAENERSQHTRVIVQMTAQGQTQNEIADHLGLTRKQVEGRLRRFREKAKSARERGTLIPFGLDR</sequence>
<dbReference type="EMBL" id="BIFH01000034">
    <property type="protein sequence ID" value="GCD99781.1"/>
    <property type="molecule type" value="Genomic_DNA"/>
</dbReference>
<dbReference type="Pfam" id="PF13518">
    <property type="entry name" value="HTH_28"/>
    <property type="match status" value="1"/>
</dbReference>
<dbReference type="Proteomes" id="UP000286931">
    <property type="component" value="Unassembled WGS sequence"/>
</dbReference>
<organism evidence="2 3">
    <name type="scientific">Embleya hyalina</name>
    <dbReference type="NCBI Taxonomy" id="516124"/>
    <lineage>
        <taxon>Bacteria</taxon>
        <taxon>Bacillati</taxon>
        <taxon>Actinomycetota</taxon>
        <taxon>Actinomycetes</taxon>
        <taxon>Kitasatosporales</taxon>
        <taxon>Streptomycetaceae</taxon>
        <taxon>Embleya</taxon>
    </lineage>
</organism>
<gene>
    <name evidence="2" type="ORF">EHYA_07503</name>
</gene>
<feature type="domain" description="Insertion element IS150 protein InsJ-like helix-turn-helix" evidence="1">
    <location>
        <begin position="216"/>
        <end position="249"/>
    </location>
</feature>
<comment type="caution">
    <text evidence="2">The sequence shown here is derived from an EMBL/GenBank/DDBJ whole genome shotgun (WGS) entry which is preliminary data.</text>
</comment>
<dbReference type="Gene3D" id="1.10.10.10">
    <property type="entry name" value="Winged helix-like DNA-binding domain superfamily/Winged helix DNA-binding domain"/>
    <property type="match status" value="1"/>
</dbReference>
<keyword evidence="3" id="KW-1185">Reference proteome</keyword>